<reference evidence="1" key="1">
    <citation type="submission" date="2019-11" db="EMBL/GenBank/DDBJ databases">
        <authorList>
            <person name="Feng L."/>
        </authorList>
    </citation>
    <scope>NUCLEOTIDE SEQUENCE</scope>
    <source>
        <strain evidence="1">CAmalonaticusLFYP1</strain>
    </source>
</reference>
<dbReference type="EMBL" id="CACRTI010000004">
    <property type="protein sequence ID" value="VYT10270.1"/>
    <property type="molecule type" value="Genomic_DNA"/>
</dbReference>
<dbReference type="KEGG" id="caf:AL524_20170"/>
<dbReference type="RefSeq" id="WP_061070428.1">
    <property type="nucleotide sequence ID" value="NZ_ABJEES020000004.1"/>
</dbReference>
<gene>
    <name evidence="1" type="ORF">CALFYP1_02765</name>
</gene>
<evidence type="ECO:0000313" key="1">
    <source>
        <dbReference type="EMBL" id="VYT10270.1"/>
    </source>
</evidence>
<sequence>MIDKYRLDDLRLESGEKGELARWVIQLQKDLDNERRKIVTTPSQMPMKDHQIRELVTELRDIAIDYHGTQQLRDRIARTVRAFMLAAAPQQGVK</sequence>
<name>A0A6N2TWM4_CITAM</name>
<protein>
    <submittedName>
        <fullName evidence="1">Uncharacterized protein</fullName>
    </submittedName>
</protein>
<dbReference type="AlphaFoldDB" id="A0A6N2TWM4"/>
<proteinExistence type="predicted"/>
<accession>A0A6N2TWM4</accession>
<organism evidence="1">
    <name type="scientific">Citrobacter amalonaticus</name>
    <dbReference type="NCBI Taxonomy" id="35703"/>
    <lineage>
        <taxon>Bacteria</taxon>
        <taxon>Pseudomonadati</taxon>
        <taxon>Pseudomonadota</taxon>
        <taxon>Gammaproteobacteria</taxon>
        <taxon>Enterobacterales</taxon>
        <taxon>Enterobacteriaceae</taxon>
        <taxon>Citrobacter</taxon>
    </lineage>
</organism>